<feature type="transmembrane region" description="Helical" evidence="1">
    <location>
        <begin position="637"/>
        <end position="661"/>
    </location>
</feature>
<keyword evidence="1" id="KW-1133">Transmembrane helix</keyword>
<feature type="transmembrane region" description="Helical" evidence="1">
    <location>
        <begin position="606"/>
        <end position="631"/>
    </location>
</feature>
<proteinExistence type="predicted"/>
<protein>
    <submittedName>
        <fullName evidence="3">Transmembrane protein 62</fullName>
    </submittedName>
</protein>
<dbReference type="PANTHER" id="PTHR14795:SF0">
    <property type="entry name" value="TRANSMEMBRANE PROTEIN 62"/>
    <property type="match status" value="1"/>
</dbReference>
<sequence length="691" mass="79993">METVNEQKQPKQFLNCLSHFLWLIFIVIIFIIMLIISCFHNVPIIYSAHKNQSWNSSYNPHVFAFISDAHLSKYFPKSINDTIRIFNLLNETGVEKILVAGDICDNFGSRSMIKHGHQYIKDFNTYLQIVTKYPNENFIVASGNHDEFGIESYNSPKHYIIKYVDFYKNNPIYKTYDNFLISRVKNGDIDIFVMNPYHYPTVNAGLGYYMNIRSDMIEQIESVLSEPSNATARILITHFPLSYTTVSVKSRKTHKTLMDVMTTSNMTVLLAGHTHKELIVHRNATLEIHPWAIKRGNRIAQAYRFVTVDNGNFNDHAYYLKIPKPAAIVTYPITKRLVSEQTDFSYETFNQADVRVVHFSENPNLSISASCSCESTGYKSSPTLLKYQRIIRRNQTLYSTSLKKLCDPNNNNINQSNSTEFVLTFSGDFNHTTVFVAGNNVQLDREKLDTDVTTRKALWVIGIICWIIILVVWCPFKPVQCFADYCDWIWGKKKELPHNCKNTSAQCISTIFGFTYMKSQIYLAIPKWVQIVYFVFIFTPLFVPFCIIKVGKYYGLVGFFGYYLTLFAFDYWPLTLTCFFVLIVLLPSTIIFAEIAFVIKTKRWNYYIIIYLCLEVLHIALIIIIVGATLYQSTNTVLSILSPIFVFEPIVIFIMQIICIMKVHEKDEEEKDLEKLDNCDEEKVVNQSIKL</sequence>
<comment type="caution">
    <text evidence="3">The sequence shown here is derived from an EMBL/GenBank/DDBJ whole genome shotgun (WGS) entry which is preliminary data.</text>
</comment>
<feature type="transmembrane region" description="Helical" evidence="1">
    <location>
        <begin position="457"/>
        <end position="476"/>
    </location>
</feature>
<dbReference type="SUPFAM" id="SSF56300">
    <property type="entry name" value="Metallo-dependent phosphatases"/>
    <property type="match status" value="1"/>
</dbReference>
<name>A0ABR2L2N6_9EUKA</name>
<feature type="transmembrane region" description="Helical" evidence="1">
    <location>
        <begin position="554"/>
        <end position="573"/>
    </location>
</feature>
<evidence type="ECO:0000259" key="2">
    <source>
        <dbReference type="Pfam" id="PF00149"/>
    </source>
</evidence>
<feature type="transmembrane region" description="Helical" evidence="1">
    <location>
        <begin position="20"/>
        <end position="42"/>
    </location>
</feature>
<feature type="transmembrane region" description="Helical" evidence="1">
    <location>
        <begin position="579"/>
        <end position="599"/>
    </location>
</feature>
<dbReference type="Pfam" id="PF00149">
    <property type="entry name" value="Metallophos"/>
    <property type="match status" value="1"/>
</dbReference>
<reference evidence="3 4" key="1">
    <citation type="submission" date="2024-04" db="EMBL/GenBank/DDBJ databases">
        <title>Tritrichomonas musculus Genome.</title>
        <authorList>
            <person name="Alves-Ferreira E."/>
            <person name="Grigg M."/>
            <person name="Lorenzi H."/>
            <person name="Galac M."/>
        </authorList>
    </citation>
    <scope>NUCLEOTIDE SEQUENCE [LARGE SCALE GENOMIC DNA]</scope>
    <source>
        <strain evidence="3 4">EAF2021</strain>
    </source>
</reference>
<dbReference type="Proteomes" id="UP001470230">
    <property type="component" value="Unassembled WGS sequence"/>
</dbReference>
<organism evidence="3 4">
    <name type="scientific">Tritrichomonas musculus</name>
    <dbReference type="NCBI Taxonomy" id="1915356"/>
    <lineage>
        <taxon>Eukaryota</taxon>
        <taxon>Metamonada</taxon>
        <taxon>Parabasalia</taxon>
        <taxon>Tritrichomonadida</taxon>
        <taxon>Tritrichomonadidae</taxon>
        <taxon>Tritrichomonas</taxon>
    </lineage>
</organism>
<evidence type="ECO:0000313" key="4">
    <source>
        <dbReference type="Proteomes" id="UP001470230"/>
    </source>
</evidence>
<accession>A0ABR2L2N6</accession>
<dbReference type="EMBL" id="JAPFFF010000002">
    <property type="protein sequence ID" value="KAK8897574.1"/>
    <property type="molecule type" value="Genomic_DNA"/>
</dbReference>
<dbReference type="PANTHER" id="PTHR14795">
    <property type="entry name" value="HELICASE RELATED"/>
    <property type="match status" value="1"/>
</dbReference>
<evidence type="ECO:0000256" key="1">
    <source>
        <dbReference type="SAM" id="Phobius"/>
    </source>
</evidence>
<dbReference type="InterPro" id="IPR029052">
    <property type="entry name" value="Metallo-depent_PP-like"/>
</dbReference>
<dbReference type="Gene3D" id="3.60.21.10">
    <property type="match status" value="1"/>
</dbReference>
<feature type="transmembrane region" description="Helical" evidence="1">
    <location>
        <begin position="528"/>
        <end position="547"/>
    </location>
</feature>
<dbReference type="InterPro" id="IPR004843">
    <property type="entry name" value="Calcineurin-like_PHP"/>
</dbReference>
<gene>
    <name evidence="3" type="ORF">M9Y10_015532</name>
</gene>
<keyword evidence="4" id="KW-1185">Reference proteome</keyword>
<keyword evidence="1 3" id="KW-0812">Transmembrane</keyword>
<evidence type="ECO:0000313" key="3">
    <source>
        <dbReference type="EMBL" id="KAK8897574.1"/>
    </source>
</evidence>
<feature type="domain" description="Calcineurin-like phosphoesterase" evidence="2">
    <location>
        <begin position="63"/>
        <end position="276"/>
    </location>
</feature>
<keyword evidence="1" id="KW-0472">Membrane</keyword>